<reference evidence="2 3" key="1">
    <citation type="submission" date="2021-12" db="EMBL/GenBank/DDBJ databases">
        <title>Genome seq of p7.</title>
        <authorList>
            <person name="Seo T."/>
        </authorList>
    </citation>
    <scope>NUCLEOTIDE SEQUENCE [LARGE SCALE GENOMIC DNA]</scope>
    <source>
        <strain evidence="2 3">P7</strain>
    </source>
</reference>
<keyword evidence="3" id="KW-1185">Reference proteome</keyword>
<evidence type="ECO:0000313" key="3">
    <source>
        <dbReference type="Proteomes" id="UP001201463"/>
    </source>
</evidence>
<evidence type="ECO:0000313" key="2">
    <source>
        <dbReference type="EMBL" id="MCE4540048.1"/>
    </source>
</evidence>
<protein>
    <submittedName>
        <fullName evidence="2">PIN domain-containing protein</fullName>
    </submittedName>
</protein>
<dbReference type="InterPro" id="IPR002716">
    <property type="entry name" value="PIN_dom"/>
</dbReference>
<dbReference type="Pfam" id="PF01850">
    <property type="entry name" value="PIN"/>
    <property type="match status" value="1"/>
</dbReference>
<evidence type="ECO:0000259" key="1">
    <source>
        <dbReference type="Pfam" id="PF01850"/>
    </source>
</evidence>
<name>A0ABS8XLV5_9BURK</name>
<dbReference type="RefSeq" id="WP_233394564.1">
    <property type="nucleotide sequence ID" value="NZ_JAJTWT010000012.1"/>
</dbReference>
<sequence length="125" mass="13629">MTGGVLVDTSVWVQHFRDGIDGLAELLAADRVLTHPLVVAEIACGTPPNRRRTLADLDCLQPTRQATVRELLEFIEREQLFGQGCGFVDLSLLASTLMTTGAALWTLDGRLSRLAERFGVAHPSN</sequence>
<dbReference type="SUPFAM" id="SSF88723">
    <property type="entry name" value="PIN domain-like"/>
    <property type="match status" value="1"/>
</dbReference>
<dbReference type="Gene3D" id="3.40.50.1010">
    <property type="entry name" value="5'-nuclease"/>
    <property type="match status" value="1"/>
</dbReference>
<feature type="domain" description="PIN" evidence="1">
    <location>
        <begin position="5"/>
        <end position="116"/>
    </location>
</feature>
<dbReference type="InterPro" id="IPR029060">
    <property type="entry name" value="PIN-like_dom_sf"/>
</dbReference>
<comment type="caution">
    <text evidence="2">The sequence shown here is derived from an EMBL/GenBank/DDBJ whole genome shotgun (WGS) entry which is preliminary data.</text>
</comment>
<dbReference type="EMBL" id="JAJTWT010000012">
    <property type="protein sequence ID" value="MCE4540048.1"/>
    <property type="molecule type" value="Genomic_DNA"/>
</dbReference>
<dbReference type="Proteomes" id="UP001201463">
    <property type="component" value="Unassembled WGS sequence"/>
</dbReference>
<gene>
    <name evidence="2" type="ORF">LXT12_22615</name>
</gene>
<proteinExistence type="predicted"/>
<organism evidence="2 3">
    <name type="scientific">Pelomonas caseinilytica</name>
    <dbReference type="NCBI Taxonomy" id="2906763"/>
    <lineage>
        <taxon>Bacteria</taxon>
        <taxon>Pseudomonadati</taxon>
        <taxon>Pseudomonadota</taxon>
        <taxon>Betaproteobacteria</taxon>
        <taxon>Burkholderiales</taxon>
        <taxon>Sphaerotilaceae</taxon>
        <taxon>Roseateles</taxon>
    </lineage>
</organism>
<accession>A0ABS8XLV5</accession>